<dbReference type="AlphaFoldDB" id="A0A165LG45"/>
<evidence type="ECO:0000313" key="2">
    <source>
        <dbReference type="Proteomes" id="UP000077266"/>
    </source>
</evidence>
<protein>
    <recommendedName>
        <fullName evidence="3">CxC6 like cysteine cluster associated with KDZ domain-containing protein</fullName>
    </recommendedName>
</protein>
<feature type="non-terminal residue" evidence="1">
    <location>
        <position position="1"/>
    </location>
</feature>
<dbReference type="OrthoDB" id="5598737at2759"/>
<keyword evidence="2" id="KW-1185">Reference proteome</keyword>
<dbReference type="Proteomes" id="UP000077266">
    <property type="component" value="Unassembled WGS sequence"/>
</dbReference>
<reference evidence="1 2" key="1">
    <citation type="journal article" date="2016" name="Mol. Biol. Evol.">
        <title>Comparative Genomics of Early-Diverging Mushroom-Forming Fungi Provides Insights into the Origins of Lignocellulose Decay Capabilities.</title>
        <authorList>
            <person name="Nagy L.G."/>
            <person name="Riley R."/>
            <person name="Tritt A."/>
            <person name="Adam C."/>
            <person name="Daum C."/>
            <person name="Floudas D."/>
            <person name="Sun H."/>
            <person name="Yadav J.S."/>
            <person name="Pangilinan J."/>
            <person name="Larsson K.H."/>
            <person name="Matsuura K."/>
            <person name="Barry K."/>
            <person name="Labutti K."/>
            <person name="Kuo R."/>
            <person name="Ohm R.A."/>
            <person name="Bhattacharya S.S."/>
            <person name="Shirouzu T."/>
            <person name="Yoshinaga Y."/>
            <person name="Martin F.M."/>
            <person name="Grigoriev I.V."/>
            <person name="Hibbett D.S."/>
        </authorList>
    </citation>
    <scope>NUCLEOTIDE SEQUENCE [LARGE SCALE GENOMIC DNA]</scope>
    <source>
        <strain evidence="1 2">HHB12029</strain>
    </source>
</reference>
<dbReference type="InParanoid" id="A0A165LG45"/>
<dbReference type="EMBL" id="KV425926">
    <property type="protein sequence ID" value="KZV97791.1"/>
    <property type="molecule type" value="Genomic_DNA"/>
</dbReference>
<accession>A0A165LG45</accession>
<sequence>RVRVRPNYKNLAKDGKAERNVVSGKDGIGCPKYYSTYGRGGLTGGLMVLWCTHSVCYGFHCIPKGEGRDDLFSALYCYFEKMPEVLIYDFACAAAPYCMAREPDLFGDMLCVCDRFHGSNHTFCSMACMMTNYIRTNPSLGEYNSSAAESGNSAMLLVRKAMSYMSQTRAIVFVQVFLALWNRVKQIKLAGAKA</sequence>
<name>A0A165LG45_EXIGL</name>
<evidence type="ECO:0008006" key="3">
    <source>
        <dbReference type="Google" id="ProtNLM"/>
    </source>
</evidence>
<dbReference type="PANTHER" id="PTHR34305:SF1">
    <property type="entry name" value="SWIM-TYPE DOMAIN-CONTAINING PROTEIN"/>
    <property type="match status" value="1"/>
</dbReference>
<proteinExistence type="predicted"/>
<evidence type="ECO:0000313" key="1">
    <source>
        <dbReference type="EMBL" id="KZV97791.1"/>
    </source>
</evidence>
<gene>
    <name evidence="1" type="ORF">EXIGLDRAFT_607716</name>
</gene>
<organism evidence="1 2">
    <name type="scientific">Exidia glandulosa HHB12029</name>
    <dbReference type="NCBI Taxonomy" id="1314781"/>
    <lineage>
        <taxon>Eukaryota</taxon>
        <taxon>Fungi</taxon>
        <taxon>Dikarya</taxon>
        <taxon>Basidiomycota</taxon>
        <taxon>Agaricomycotina</taxon>
        <taxon>Agaricomycetes</taxon>
        <taxon>Auriculariales</taxon>
        <taxon>Exidiaceae</taxon>
        <taxon>Exidia</taxon>
    </lineage>
</organism>
<dbReference type="PANTHER" id="PTHR34305">
    <property type="entry name" value="EXPRESSED PROTEIN"/>
    <property type="match status" value="1"/>
</dbReference>